<evidence type="ECO:0000313" key="2">
    <source>
        <dbReference type="EMBL" id="QIS08696.1"/>
    </source>
</evidence>
<dbReference type="RefSeq" id="WP_167471898.1">
    <property type="nucleotide sequence ID" value="NZ_CP046172.1"/>
</dbReference>
<sequence length="404" mass="45084">MTRVTPSRRLVSREQSRTELISLACRLRDEWSRVALSTDPADRTAAESAIAELYRLVGASPPEFVWVPSPTAAVEVLRDDPAGSTDLTVLHRPLSSWPVRSRLVQAKSQLAQRLEDRTQRRFPTEPWAWYGPEATAMSPRALAASAESTGRILDSVVRQPLLNTLRDNLYQPMRRMLLTENGVNSPVAGHEQYDTWGLAYFGLLRDGGCLRFGHADAHHLDQWLTLARSAGWWWPGERRCVLAERPAAIHTEAFGDVRLRPHHPDRRAVEFVDGTGIFAVHGTAVPEWVITGPTVELIRRERNIEVRRVAIERFGWDAYIDAAGLELVAAAPDPGNPGGMLRLYHVPRFASSRVLLVLNGSRERDGTRRRYGINVPAAMTDPVAAAGWSYGLSGAQYAQLVRRT</sequence>
<dbReference type="KEGG" id="nah:F5544_03910"/>
<dbReference type="AlphaFoldDB" id="A0A6G9Y6J6"/>
<name>A0A6G9Y6J6_9NOCA</name>
<organism evidence="2 3">
    <name type="scientific">Nocardia arthritidis</name>
    <dbReference type="NCBI Taxonomy" id="228602"/>
    <lineage>
        <taxon>Bacteria</taxon>
        <taxon>Bacillati</taxon>
        <taxon>Actinomycetota</taxon>
        <taxon>Actinomycetes</taxon>
        <taxon>Mycobacteriales</taxon>
        <taxon>Nocardiaceae</taxon>
        <taxon>Nocardia</taxon>
    </lineage>
</organism>
<evidence type="ECO:0000313" key="3">
    <source>
        <dbReference type="Proteomes" id="UP000503540"/>
    </source>
</evidence>
<feature type="domain" description="DUF6745" evidence="1">
    <location>
        <begin position="214"/>
        <end position="399"/>
    </location>
</feature>
<accession>A0A6G9Y6J6</accession>
<gene>
    <name evidence="2" type="ORF">F5544_03910</name>
</gene>
<dbReference type="InterPro" id="IPR046633">
    <property type="entry name" value="DUF6745"/>
</dbReference>
<keyword evidence="3" id="KW-1185">Reference proteome</keyword>
<dbReference type="Pfam" id="PF20530">
    <property type="entry name" value="DUF6745"/>
    <property type="match status" value="1"/>
</dbReference>
<dbReference type="Proteomes" id="UP000503540">
    <property type="component" value="Chromosome"/>
</dbReference>
<reference evidence="2 3" key="1">
    <citation type="journal article" date="2019" name="ACS Chem. Biol.">
        <title>Identification and Mobilization of a Cryptic Antibiotic Biosynthesis Gene Locus from a Human-Pathogenic Nocardia Isolate.</title>
        <authorList>
            <person name="Herisse M."/>
            <person name="Ishida K."/>
            <person name="Porter J.L."/>
            <person name="Howden B."/>
            <person name="Hertweck C."/>
            <person name="Stinear T.P."/>
            <person name="Pidot S.J."/>
        </authorList>
    </citation>
    <scope>NUCLEOTIDE SEQUENCE [LARGE SCALE GENOMIC DNA]</scope>
    <source>
        <strain evidence="2 3">AUSMDU00012717</strain>
    </source>
</reference>
<dbReference type="EMBL" id="CP046172">
    <property type="protein sequence ID" value="QIS08696.1"/>
    <property type="molecule type" value="Genomic_DNA"/>
</dbReference>
<protein>
    <recommendedName>
        <fullName evidence="1">DUF6745 domain-containing protein</fullName>
    </recommendedName>
</protein>
<proteinExistence type="predicted"/>
<evidence type="ECO:0000259" key="1">
    <source>
        <dbReference type="Pfam" id="PF20530"/>
    </source>
</evidence>